<sequence>MGDLHREMDVVVLENLPWGVRVHIDGGGEGMIDKTKTSSWNAGSDAGPEVGEVLRVVVLDDGRLPWRLSALTKDIELARKLRR</sequence>
<accession>A0ABU0XBD4</accession>
<proteinExistence type="predicted"/>
<comment type="caution">
    <text evidence="1">The sequence shown here is derived from an EMBL/GenBank/DDBJ whole genome shotgun (WGS) entry which is preliminary data.</text>
</comment>
<evidence type="ECO:0008006" key="3">
    <source>
        <dbReference type="Google" id="ProtNLM"/>
    </source>
</evidence>
<name>A0ABU0XBD4_9PSEU</name>
<organism evidence="1 2">
    <name type="scientific">Saccharothrix yanglingensis</name>
    <dbReference type="NCBI Taxonomy" id="659496"/>
    <lineage>
        <taxon>Bacteria</taxon>
        <taxon>Bacillati</taxon>
        <taxon>Actinomycetota</taxon>
        <taxon>Actinomycetes</taxon>
        <taxon>Pseudonocardiales</taxon>
        <taxon>Pseudonocardiaceae</taxon>
        <taxon>Saccharothrix</taxon>
    </lineage>
</organism>
<gene>
    <name evidence="1" type="ORF">CKY47_29285</name>
</gene>
<dbReference type="Proteomes" id="UP001225605">
    <property type="component" value="Unassembled WGS sequence"/>
</dbReference>
<evidence type="ECO:0000313" key="1">
    <source>
        <dbReference type="EMBL" id="MDQ2587989.1"/>
    </source>
</evidence>
<dbReference type="EMBL" id="NSDM01000014">
    <property type="protein sequence ID" value="MDQ2587989.1"/>
    <property type="molecule type" value="Genomic_DNA"/>
</dbReference>
<protein>
    <recommendedName>
        <fullName evidence="3">S1 motif domain-containing protein</fullName>
    </recommendedName>
</protein>
<keyword evidence="2" id="KW-1185">Reference proteome</keyword>
<reference evidence="1 2" key="1">
    <citation type="submission" date="2017-06" db="EMBL/GenBank/DDBJ databases">
        <title>Cultured bacterium strain Saccharothrix yanglingensis Hhs.015.</title>
        <authorList>
            <person name="Xia Y."/>
        </authorList>
    </citation>
    <scope>NUCLEOTIDE SEQUENCE [LARGE SCALE GENOMIC DNA]</scope>
    <source>
        <strain evidence="1 2">Hhs.015</strain>
    </source>
</reference>
<evidence type="ECO:0000313" key="2">
    <source>
        <dbReference type="Proteomes" id="UP001225605"/>
    </source>
</evidence>